<dbReference type="InterPro" id="IPR036513">
    <property type="entry name" value="STAS_dom_sf"/>
</dbReference>
<dbReference type="Gene3D" id="3.30.750.24">
    <property type="entry name" value="STAS domain"/>
    <property type="match status" value="1"/>
</dbReference>
<protein>
    <submittedName>
        <fullName evidence="2">STAS domain-containing protein</fullName>
    </submittedName>
</protein>
<dbReference type="Proteomes" id="UP001549691">
    <property type="component" value="Unassembled WGS sequence"/>
</dbReference>
<dbReference type="SUPFAM" id="SSF52091">
    <property type="entry name" value="SpoIIaa-like"/>
    <property type="match status" value="1"/>
</dbReference>
<feature type="domain" description="STAS" evidence="1">
    <location>
        <begin position="12"/>
        <end position="98"/>
    </location>
</feature>
<dbReference type="PANTHER" id="PTHR35849:SF2">
    <property type="entry name" value="BLR2341 PROTEIN"/>
    <property type="match status" value="1"/>
</dbReference>
<dbReference type="InterPro" id="IPR052746">
    <property type="entry name" value="MlaB_ABC_Transporter"/>
</dbReference>
<dbReference type="Pfam" id="PF13466">
    <property type="entry name" value="STAS_2"/>
    <property type="match status" value="1"/>
</dbReference>
<accession>A0ABV2TLM6</accession>
<evidence type="ECO:0000259" key="1">
    <source>
        <dbReference type="PROSITE" id="PS50801"/>
    </source>
</evidence>
<evidence type="ECO:0000313" key="3">
    <source>
        <dbReference type="Proteomes" id="UP001549691"/>
    </source>
</evidence>
<sequence>MMPTQALTAPEEFTVHHVRALAPTLIQAARSGASLNLDLSEVSHIDTAGIQLLLTLRREAARSLTHLEFDRPSSVVSEMVTFYQLGSLLQAPARLLST</sequence>
<name>A0ABV2TLM6_9RHOO</name>
<proteinExistence type="predicted"/>
<gene>
    <name evidence="2" type="ORF">ABXR19_11530</name>
</gene>
<dbReference type="RefSeq" id="WP_354601282.1">
    <property type="nucleotide sequence ID" value="NZ_JBEWZI010000011.1"/>
</dbReference>
<keyword evidence="3" id="KW-1185">Reference proteome</keyword>
<dbReference type="InterPro" id="IPR058548">
    <property type="entry name" value="MlaB-like_STAS"/>
</dbReference>
<organism evidence="2 3">
    <name type="scientific">Uliginosibacterium flavum</name>
    <dbReference type="NCBI Taxonomy" id="1396831"/>
    <lineage>
        <taxon>Bacteria</taxon>
        <taxon>Pseudomonadati</taxon>
        <taxon>Pseudomonadota</taxon>
        <taxon>Betaproteobacteria</taxon>
        <taxon>Rhodocyclales</taxon>
        <taxon>Zoogloeaceae</taxon>
        <taxon>Uliginosibacterium</taxon>
    </lineage>
</organism>
<reference evidence="2 3" key="1">
    <citation type="submission" date="2024-07" db="EMBL/GenBank/DDBJ databases">
        <title>Uliginosibacterium flavum JJ3220;KACC:17644.</title>
        <authorList>
            <person name="Kim M.K."/>
        </authorList>
    </citation>
    <scope>NUCLEOTIDE SEQUENCE [LARGE SCALE GENOMIC DNA]</scope>
    <source>
        <strain evidence="2 3">KACC:17644</strain>
    </source>
</reference>
<comment type="caution">
    <text evidence="2">The sequence shown here is derived from an EMBL/GenBank/DDBJ whole genome shotgun (WGS) entry which is preliminary data.</text>
</comment>
<dbReference type="PROSITE" id="PS50801">
    <property type="entry name" value="STAS"/>
    <property type="match status" value="1"/>
</dbReference>
<dbReference type="CDD" id="cd07043">
    <property type="entry name" value="STAS_anti-anti-sigma_factors"/>
    <property type="match status" value="1"/>
</dbReference>
<evidence type="ECO:0000313" key="2">
    <source>
        <dbReference type="EMBL" id="MET7014821.1"/>
    </source>
</evidence>
<dbReference type="EMBL" id="JBEWZI010000011">
    <property type="protein sequence ID" value="MET7014821.1"/>
    <property type="molecule type" value="Genomic_DNA"/>
</dbReference>
<dbReference type="PANTHER" id="PTHR35849">
    <property type="entry name" value="BLR2341 PROTEIN"/>
    <property type="match status" value="1"/>
</dbReference>
<dbReference type="InterPro" id="IPR002645">
    <property type="entry name" value="STAS_dom"/>
</dbReference>